<evidence type="ECO:0000256" key="2">
    <source>
        <dbReference type="ARBA" id="ARBA00016807"/>
    </source>
</evidence>
<dbReference type="InterPro" id="IPR028002">
    <property type="entry name" value="Myb_DNA-bind_5"/>
</dbReference>
<comment type="caution">
    <text evidence="8">The sequence shown here is derived from an EMBL/GenBank/DDBJ whole genome shotgun (WGS) entry which is preliminary data.</text>
</comment>
<feature type="region of interest" description="Disordered" evidence="6">
    <location>
        <begin position="196"/>
        <end position="232"/>
    </location>
</feature>
<dbReference type="AlphaFoldDB" id="A0A835L3Q6"/>
<name>A0A835L3Q6_SPOEX</name>
<comment type="subunit">
    <text evidence="1">Self-associates forming complexes of several hundred monomers.</text>
</comment>
<sequence length="329" mass="36608">MNAERTSHPSMAQVETLIDFLERKPSLAKGFAKTLSAKQAASKEWDRITIKLNSIGGTVKTVKQWIKYWSDKKRAVKKKAAESAASRNTTGLLKTEDDVPDLTNIEERILVLMGGLQTSTHLQGQPFNEPPQEDIKIHCLLVEDCAYQKPAAQSQFSDSTKNIQDNILGPETEFATTFPTRPDGSFTVNITNLTPAIPMAGPQQQQPEPSRSTTEQQLPSSPRRYSNARRPRLKILHTTRRSQRSSQRRRLNLLGMTHKFLQIKQQHLDLNSRMIAVMEQNSEMNHLLLKATKALVEGTKALGEGTKALGEGTKAFGEGLKALAEAAKK</sequence>
<feature type="compositionally biased region" description="Polar residues" evidence="6">
    <location>
        <begin position="202"/>
        <end position="224"/>
    </location>
</feature>
<gene>
    <name evidence="8" type="ORF">HW555_007366</name>
</gene>
<dbReference type="Pfam" id="PF13873">
    <property type="entry name" value="Myb_DNA-bind_5"/>
    <property type="match status" value="1"/>
</dbReference>
<evidence type="ECO:0000313" key="9">
    <source>
        <dbReference type="Proteomes" id="UP000648187"/>
    </source>
</evidence>
<evidence type="ECO:0000256" key="3">
    <source>
        <dbReference type="ARBA" id="ARBA00023015"/>
    </source>
</evidence>
<feature type="domain" description="Myb/SANT-like DNA-binding" evidence="7">
    <location>
        <begin position="7"/>
        <end position="81"/>
    </location>
</feature>
<evidence type="ECO:0000256" key="6">
    <source>
        <dbReference type="SAM" id="MobiDB-lite"/>
    </source>
</evidence>
<comment type="function">
    <text evidence="5">Involved in transvection phenomena (= synapsis-dependent gene expression), where the synaptic pairing of chromosomes carrying genes with which zeste interacts influences the expression of these genes. Zeste binds to DNA and stimulates transcription from a nearby promoter.</text>
</comment>
<dbReference type="PANTHER" id="PTHR23098:SF16">
    <property type="entry name" value="REGULATORY PROTEIN ZESTE"/>
    <property type="match status" value="1"/>
</dbReference>
<evidence type="ECO:0000313" key="8">
    <source>
        <dbReference type="EMBL" id="KAF9414833.1"/>
    </source>
</evidence>
<protein>
    <recommendedName>
        <fullName evidence="2">Regulatory protein zeste</fullName>
    </recommendedName>
</protein>
<keyword evidence="3" id="KW-0805">Transcription regulation</keyword>
<keyword evidence="9" id="KW-1185">Reference proteome</keyword>
<dbReference type="GO" id="GO:0005634">
    <property type="term" value="C:nucleus"/>
    <property type="evidence" value="ECO:0007669"/>
    <property type="project" value="TreeGrafter"/>
</dbReference>
<evidence type="ECO:0000259" key="7">
    <source>
        <dbReference type="Pfam" id="PF13873"/>
    </source>
</evidence>
<organism evidence="8 9">
    <name type="scientific">Spodoptera exigua</name>
    <name type="common">Beet armyworm</name>
    <name type="synonym">Noctua fulgens</name>
    <dbReference type="NCBI Taxonomy" id="7107"/>
    <lineage>
        <taxon>Eukaryota</taxon>
        <taxon>Metazoa</taxon>
        <taxon>Ecdysozoa</taxon>
        <taxon>Arthropoda</taxon>
        <taxon>Hexapoda</taxon>
        <taxon>Insecta</taxon>
        <taxon>Pterygota</taxon>
        <taxon>Neoptera</taxon>
        <taxon>Endopterygota</taxon>
        <taxon>Lepidoptera</taxon>
        <taxon>Glossata</taxon>
        <taxon>Ditrysia</taxon>
        <taxon>Noctuoidea</taxon>
        <taxon>Noctuidae</taxon>
        <taxon>Amphipyrinae</taxon>
        <taxon>Spodoptera</taxon>
    </lineage>
</organism>
<dbReference type="PANTHER" id="PTHR23098">
    <property type="entry name" value="AGAP001331-PA-RELATED"/>
    <property type="match status" value="1"/>
</dbReference>
<dbReference type="Proteomes" id="UP000648187">
    <property type="component" value="Unassembled WGS sequence"/>
</dbReference>
<dbReference type="EMBL" id="JACKWZ010000123">
    <property type="protein sequence ID" value="KAF9414833.1"/>
    <property type="molecule type" value="Genomic_DNA"/>
</dbReference>
<evidence type="ECO:0000256" key="1">
    <source>
        <dbReference type="ARBA" id="ARBA00011764"/>
    </source>
</evidence>
<evidence type="ECO:0000256" key="4">
    <source>
        <dbReference type="ARBA" id="ARBA00023163"/>
    </source>
</evidence>
<proteinExistence type="predicted"/>
<reference evidence="8" key="1">
    <citation type="submission" date="2020-08" db="EMBL/GenBank/DDBJ databases">
        <title>Spodoptera exigua strain:BAW_Kor-Di-RS1 Genome sequencing and assembly.</title>
        <authorList>
            <person name="Kim J."/>
            <person name="Nam H.Y."/>
            <person name="Kwon M."/>
            <person name="Choi J.H."/>
            <person name="Cho S.R."/>
            <person name="Kim G.-H."/>
        </authorList>
    </citation>
    <scope>NUCLEOTIDE SEQUENCE</scope>
    <source>
        <strain evidence="8">BAW_Kor-Di-RS1</strain>
        <tissue evidence="8">Whole-body</tissue>
    </source>
</reference>
<accession>A0A835L3Q6</accession>
<evidence type="ECO:0000256" key="5">
    <source>
        <dbReference type="ARBA" id="ARBA00025466"/>
    </source>
</evidence>
<keyword evidence="4" id="KW-0804">Transcription</keyword>